<keyword evidence="3" id="KW-1185">Reference proteome</keyword>
<dbReference type="KEGG" id="mcr:MCFN_00570"/>
<organism evidence="2 3">
    <name type="scientific">Mycoplasmopsis californica</name>
    <dbReference type="NCBI Taxonomy" id="2113"/>
    <lineage>
        <taxon>Bacteria</taxon>
        <taxon>Bacillati</taxon>
        <taxon>Mycoplasmatota</taxon>
        <taxon>Mycoplasmoidales</taxon>
        <taxon>Metamycoplasmataceae</taxon>
        <taxon>Mycoplasmopsis</taxon>
    </lineage>
</organism>
<protein>
    <submittedName>
        <fullName evidence="2">COF family HAD hydrolase</fullName>
    </submittedName>
</protein>
<dbReference type="Proteomes" id="UP000027088">
    <property type="component" value="Chromosome"/>
</dbReference>
<keyword evidence="2" id="KW-0378">Hydrolase</keyword>
<accession>A0A059XVP1</accession>
<proteinExistence type="predicted"/>
<dbReference type="PANTHER" id="PTHR10000:SF8">
    <property type="entry name" value="HAD SUPERFAMILY HYDROLASE-LIKE, TYPE 3"/>
    <property type="match status" value="1"/>
</dbReference>
<name>A0A059XVP1_9BACT</name>
<dbReference type="GO" id="GO:0005829">
    <property type="term" value="C:cytosol"/>
    <property type="evidence" value="ECO:0007669"/>
    <property type="project" value="TreeGrafter"/>
</dbReference>
<dbReference type="InterPro" id="IPR023214">
    <property type="entry name" value="HAD_sf"/>
</dbReference>
<dbReference type="Gene3D" id="3.40.50.1000">
    <property type="entry name" value="HAD superfamily/HAD-like"/>
    <property type="match status" value="1"/>
</dbReference>
<dbReference type="PANTHER" id="PTHR10000">
    <property type="entry name" value="PHOSPHOSERINE PHOSPHATASE"/>
    <property type="match status" value="1"/>
</dbReference>
<dbReference type="Gene3D" id="3.30.1240.10">
    <property type="match status" value="1"/>
</dbReference>
<dbReference type="InterPro" id="IPR036412">
    <property type="entry name" value="HAD-like_sf"/>
</dbReference>
<evidence type="ECO:0000313" key="3">
    <source>
        <dbReference type="Proteomes" id="UP000027088"/>
    </source>
</evidence>
<gene>
    <name evidence="2" type="ORF">MCFN_00570</name>
</gene>
<dbReference type="EMBL" id="CP007521">
    <property type="protein sequence ID" value="AIA29282.1"/>
    <property type="molecule type" value="Genomic_DNA"/>
</dbReference>
<comment type="cofactor">
    <cofactor evidence="1">
        <name>Mg(2+)</name>
        <dbReference type="ChEBI" id="CHEBI:18420"/>
    </cofactor>
</comment>
<dbReference type="RefSeq" id="WP_038561121.1">
    <property type="nucleotide sequence ID" value="NZ_CP007521.1"/>
</dbReference>
<sequence length="274" mass="31050">MLIYKPTYFIDLDGTLFDQRGFVRVSARNQIAILIMHNFANVVVSTGRSYNDYRVKQVRKLLKVEDFICSSGAEVYINNELVSFTTFKIDTINNLVNFAKKNKVSFVVYDTHGEHLFVKSSYSRVLAKLFVNKWMKSIALVNDFDIDMFDSITKISFIFKSPFSAKRTLKKLEQELGHDVYGSLSSQNYVIEITDINTNKAKAAIEYARIKGIDLTNSVHIGDSMSDACMKGVVGKLVAMSNSPKELKELAHEVAPRNKGGGIYKYLIQHKSKK</sequence>
<dbReference type="GO" id="GO:0000287">
    <property type="term" value="F:magnesium ion binding"/>
    <property type="evidence" value="ECO:0007669"/>
    <property type="project" value="TreeGrafter"/>
</dbReference>
<dbReference type="eggNOG" id="COG0561">
    <property type="taxonomic scope" value="Bacteria"/>
</dbReference>
<evidence type="ECO:0000313" key="2">
    <source>
        <dbReference type="EMBL" id="AIA29282.1"/>
    </source>
</evidence>
<dbReference type="GO" id="GO:0016791">
    <property type="term" value="F:phosphatase activity"/>
    <property type="evidence" value="ECO:0007669"/>
    <property type="project" value="UniProtKB-ARBA"/>
</dbReference>
<dbReference type="Pfam" id="PF08282">
    <property type="entry name" value="Hydrolase_3"/>
    <property type="match status" value="1"/>
</dbReference>
<dbReference type="SUPFAM" id="SSF56784">
    <property type="entry name" value="HAD-like"/>
    <property type="match status" value="1"/>
</dbReference>
<dbReference type="AlphaFoldDB" id="A0A059XVP1"/>
<reference evidence="2 3" key="1">
    <citation type="journal article" date="2014" name="Genome Announc.">
        <title>Complete Genome Sequence of the Bovine Mastitis Pathogen Mycoplasma californicum Strain ST-6T (ATCC 33461T).</title>
        <authorList>
            <person name="Calcutt M.J."/>
            <person name="Foecking M.F."/>
            <person name="Fox L.K."/>
        </authorList>
    </citation>
    <scope>NUCLEOTIDE SEQUENCE [LARGE SCALE GENOMIC DNA]</scope>
    <source>
        <strain evidence="2 3">ST-6</strain>
    </source>
</reference>
<evidence type="ECO:0000256" key="1">
    <source>
        <dbReference type="ARBA" id="ARBA00001946"/>
    </source>
</evidence>